<dbReference type="Gene3D" id="3.30.390.50">
    <property type="entry name" value="CO dehydrogenase flavoprotein, C-terminal domain"/>
    <property type="match status" value="1"/>
</dbReference>
<gene>
    <name evidence="3" type="ORF">CA983_34700</name>
</gene>
<dbReference type="GO" id="GO:0016491">
    <property type="term" value="F:oxidoreductase activity"/>
    <property type="evidence" value="ECO:0007669"/>
    <property type="project" value="UniProtKB-KW"/>
</dbReference>
<dbReference type="SUPFAM" id="SSF56176">
    <property type="entry name" value="FAD-binding/transporter-associated domain-like"/>
    <property type="match status" value="1"/>
</dbReference>
<organism evidence="3 4">
    <name type="scientific">Streptomyces swartbergensis</name>
    <dbReference type="NCBI Taxonomy" id="487165"/>
    <lineage>
        <taxon>Bacteria</taxon>
        <taxon>Bacillati</taxon>
        <taxon>Actinomycetota</taxon>
        <taxon>Actinomycetes</taxon>
        <taxon>Kitasatosporales</taxon>
        <taxon>Streptomycetaceae</taxon>
        <taxon>Streptomyces</taxon>
    </lineage>
</organism>
<evidence type="ECO:0000259" key="2">
    <source>
        <dbReference type="PROSITE" id="PS51387"/>
    </source>
</evidence>
<keyword evidence="1" id="KW-0560">Oxidoreductase</keyword>
<dbReference type="Pfam" id="PF00941">
    <property type="entry name" value="FAD_binding_5"/>
    <property type="match status" value="1"/>
</dbReference>
<dbReference type="InterPro" id="IPR016167">
    <property type="entry name" value="FAD-bd_PCMH_sub1"/>
</dbReference>
<dbReference type="Pfam" id="PF03450">
    <property type="entry name" value="CO_deh_flav_C"/>
    <property type="match status" value="1"/>
</dbReference>
<dbReference type="Proteomes" id="UP000195105">
    <property type="component" value="Unassembled WGS sequence"/>
</dbReference>
<dbReference type="PANTHER" id="PTHR42659">
    <property type="entry name" value="XANTHINE DEHYDROGENASE SUBUNIT C-RELATED"/>
    <property type="match status" value="1"/>
</dbReference>
<proteinExistence type="predicted"/>
<keyword evidence="4" id="KW-1185">Reference proteome</keyword>
<sequence length="328" mass="35428">MRPSCFSYTRASDTREALDAARRGGRYIAGGTTLVDLMRETVERPESLIDISGLPLREVRATEGGGLRIGALVRMAEAAAHPKARALYPVIAESLELSASAQLRNMATIGGNIMQRTRCTYFRDVTADCNKREPGSGCAALKGHNRTHAILGTSDACVATHPSDVSVAFAALEATVHLLGPDGERRVPFADFLLRPGSTPHREQAIRQGELITAVEIPALPRPLKSGYLKVRDRQSYEFALTSAAVALHVRHGVIREAKVAAGGVGTVPWKLTTVERHLVGERPSAALWAAAADKAADGAQPLQYNRFKPELLKRTVERQLRVVGGMK</sequence>
<dbReference type="PANTHER" id="PTHR42659:SF1">
    <property type="entry name" value="OXIDOREDUCTASE"/>
    <property type="match status" value="1"/>
</dbReference>
<accession>A0A243RIH9</accession>
<dbReference type="InterPro" id="IPR005107">
    <property type="entry name" value="CO_DH_flav_C"/>
</dbReference>
<dbReference type="InterPro" id="IPR016166">
    <property type="entry name" value="FAD-bd_PCMH"/>
</dbReference>
<dbReference type="RefSeq" id="WP_086604748.1">
    <property type="nucleotide sequence ID" value="NZ_NGFN01000325.1"/>
</dbReference>
<comment type="caution">
    <text evidence="3">The sequence shown here is derived from an EMBL/GenBank/DDBJ whole genome shotgun (WGS) entry which is preliminary data.</text>
</comment>
<evidence type="ECO:0000313" key="4">
    <source>
        <dbReference type="Proteomes" id="UP000195105"/>
    </source>
</evidence>
<dbReference type="Gene3D" id="3.30.43.10">
    <property type="entry name" value="Uridine Diphospho-n-acetylenolpyruvylglucosamine Reductase, domain 2"/>
    <property type="match status" value="1"/>
</dbReference>
<dbReference type="InterPro" id="IPR036683">
    <property type="entry name" value="CO_DH_flav_C_dom_sf"/>
</dbReference>
<feature type="domain" description="FAD-binding PCMH-type" evidence="2">
    <location>
        <begin position="1"/>
        <end position="222"/>
    </location>
</feature>
<dbReference type="InterPro" id="IPR002346">
    <property type="entry name" value="Mopterin_DH_FAD-bd"/>
</dbReference>
<dbReference type="InterPro" id="IPR016169">
    <property type="entry name" value="FAD-bd_PCMH_sub2"/>
</dbReference>
<dbReference type="EMBL" id="NGFN01000325">
    <property type="protein sequence ID" value="OUC94666.1"/>
    <property type="molecule type" value="Genomic_DNA"/>
</dbReference>
<protein>
    <submittedName>
        <fullName evidence="3">FAD-binding molybdopterin dehydrogenase</fullName>
    </submittedName>
</protein>
<dbReference type="AlphaFoldDB" id="A0A243RIH9"/>
<dbReference type="InterPro" id="IPR036318">
    <property type="entry name" value="FAD-bd_PCMH-like_sf"/>
</dbReference>
<dbReference type="SMART" id="SM01092">
    <property type="entry name" value="CO_deh_flav_C"/>
    <property type="match status" value="1"/>
</dbReference>
<evidence type="ECO:0000256" key="1">
    <source>
        <dbReference type="ARBA" id="ARBA00023002"/>
    </source>
</evidence>
<evidence type="ECO:0000313" key="3">
    <source>
        <dbReference type="EMBL" id="OUC94666.1"/>
    </source>
</evidence>
<dbReference type="SUPFAM" id="SSF55447">
    <property type="entry name" value="CO dehydrogenase flavoprotein C-terminal domain-like"/>
    <property type="match status" value="1"/>
</dbReference>
<dbReference type="GO" id="GO:0071949">
    <property type="term" value="F:FAD binding"/>
    <property type="evidence" value="ECO:0007669"/>
    <property type="project" value="InterPro"/>
</dbReference>
<reference evidence="3 4" key="1">
    <citation type="submission" date="2017-05" db="EMBL/GenBank/DDBJ databases">
        <title>Biotechnological potential of actinobacteria isolated from South African environments.</title>
        <authorList>
            <person name="Le Roes-Hill M."/>
            <person name="Prins A."/>
            <person name="Durrell K.A."/>
        </authorList>
    </citation>
    <scope>NUCLEOTIDE SEQUENCE [LARGE SCALE GENOMIC DNA]</scope>
    <source>
        <strain evidence="3 4">HMC13</strain>
    </source>
</reference>
<name>A0A243RIH9_9ACTN</name>
<dbReference type="PROSITE" id="PS51387">
    <property type="entry name" value="FAD_PCMH"/>
    <property type="match status" value="1"/>
</dbReference>
<dbReference type="Gene3D" id="3.30.465.10">
    <property type="match status" value="2"/>
</dbReference>
<dbReference type="InterPro" id="IPR051312">
    <property type="entry name" value="Diverse_Substr_Oxidored"/>
</dbReference>